<dbReference type="PANTHER" id="PTHR37296">
    <property type="entry name" value="CONSERVED VIRULENCE FACTOR B"/>
    <property type="match status" value="1"/>
</dbReference>
<dbReference type="PIRSF" id="PIRSF012524">
    <property type="entry name" value="YitL_S1"/>
    <property type="match status" value="1"/>
</dbReference>
<dbReference type="Proteomes" id="UP000681414">
    <property type="component" value="Unassembled WGS sequence"/>
</dbReference>
<organism evidence="3 4">
    <name type="scientific">Lederbergia citri</name>
    <dbReference type="NCBI Taxonomy" id="2833580"/>
    <lineage>
        <taxon>Bacteria</taxon>
        <taxon>Bacillati</taxon>
        <taxon>Bacillota</taxon>
        <taxon>Bacilli</taxon>
        <taxon>Bacillales</taxon>
        <taxon>Bacillaceae</taxon>
        <taxon>Lederbergia</taxon>
    </lineage>
</organism>
<keyword evidence="4" id="KW-1185">Reference proteome</keyword>
<dbReference type="GO" id="GO:0003676">
    <property type="term" value="F:nucleic acid binding"/>
    <property type="evidence" value="ECO:0007669"/>
    <property type="project" value="InterPro"/>
</dbReference>
<proteinExistence type="inferred from homology"/>
<dbReference type="Gene3D" id="1.10.10.10">
    <property type="entry name" value="Winged helix-like DNA-binding domain superfamily/Winged helix DNA-binding domain"/>
    <property type="match status" value="1"/>
</dbReference>
<dbReference type="InterPro" id="IPR048587">
    <property type="entry name" value="CvfB_S1_3rd"/>
</dbReference>
<reference evidence="3 4" key="1">
    <citation type="submission" date="2021-05" db="EMBL/GenBank/DDBJ databases">
        <title>Novel Bacillus species.</title>
        <authorList>
            <person name="Liu G."/>
        </authorList>
    </citation>
    <scope>NUCLEOTIDE SEQUENCE [LARGE SCALE GENOMIC DNA]</scope>
    <source>
        <strain evidence="4">FJAT-49780</strain>
    </source>
</reference>
<dbReference type="InterPro" id="IPR036388">
    <property type="entry name" value="WH-like_DNA-bd_sf"/>
</dbReference>
<accession>A0A942TC65</accession>
<dbReference type="EMBL" id="JAGYPG010000001">
    <property type="protein sequence ID" value="MBS4193824.1"/>
    <property type="molecule type" value="Genomic_DNA"/>
</dbReference>
<dbReference type="PANTHER" id="PTHR37296:SF1">
    <property type="entry name" value="CONSERVED VIRULENCE FACTOR B"/>
    <property type="match status" value="1"/>
</dbReference>
<dbReference type="InterPro" id="IPR048588">
    <property type="entry name" value="CvfB_S1_2nd"/>
</dbReference>
<dbReference type="Pfam" id="PF17783">
    <property type="entry name" value="WHD_CvfB"/>
    <property type="match status" value="1"/>
</dbReference>
<evidence type="ECO:0000313" key="4">
    <source>
        <dbReference type="Proteomes" id="UP000681414"/>
    </source>
</evidence>
<dbReference type="InterPro" id="IPR039566">
    <property type="entry name" value="CvfB_S1_st"/>
</dbReference>
<dbReference type="AlphaFoldDB" id="A0A942TC65"/>
<dbReference type="Pfam" id="PF13509">
    <property type="entry name" value="S1_2"/>
    <property type="match status" value="1"/>
</dbReference>
<dbReference type="Pfam" id="PF21191">
    <property type="entry name" value="CvfB_1st"/>
    <property type="match status" value="1"/>
</dbReference>
<dbReference type="InterPro" id="IPR003029">
    <property type="entry name" value="S1_domain"/>
</dbReference>
<evidence type="ECO:0000259" key="2">
    <source>
        <dbReference type="PROSITE" id="PS50126"/>
    </source>
</evidence>
<evidence type="ECO:0000313" key="3">
    <source>
        <dbReference type="EMBL" id="MBS4193824.1"/>
    </source>
</evidence>
<dbReference type="InterPro" id="IPR040764">
    <property type="entry name" value="CvfB_WH"/>
</dbReference>
<dbReference type="Gene3D" id="2.40.50.140">
    <property type="entry name" value="Nucleic acid-binding proteins"/>
    <property type="match status" value="2"/>
</dbReference>
<name>A0A942TC65_9BACI</name>
<protein>
    <submittedName>
        <fullName evidence="3">S1 RNA-binding domain-containing protein</fullName>
    </submittedName>
</protein>
<dbReference type="Pfam" id="PF21543">
    <property type="entry name" value="CvfB_2nd"/>
    <property type="match status" value="1"/>
</dbReference>
<sequence>MKVGTVVKLRVAREVPFGFFLTDGEEDVLLHHSEVTEPITVEQEVQVFLYQDHEGRLSATLTIPTVQIGQYDWVEVVEVKKNLGVFVNIGLKKDILVSMDDLPAIFSLWPTIGDKLYCSLKVDNKNRLYGKLGTEEVMRAIAIPAEPQVFNKNIKGTVYRLLLAGSFIMTEEGYMGFIHESERKEEPRLGQEVEGRIIDVKEDGMINVSLLPRTHEQLDDDANEIFEYLQGRGGSMPYWDKSLPEDIKRRFNMSKGAFKRALGKLMKENKVRQEEGWTHINDNEK</sequence>
<dbReference type="CDD" id="cd00164">
    <property type="entry name" value="S1_like"/>
    <property type="match status" value="1"/>
</dbReference>
<dbReference type="SUPFAM" id="SSF50249">
    <property type="entry name" value="Nucleic acid-binding proteins"/>
    <property type="match status" value="1"/>
</dbReference>
<dbReference type="InterPro" id="IPR012340">
    <property type="entry name" value="NA-bd_OB-fold"/>
</dbReference>
<gene>
    <name evidence="3" type="ORF">KHA97_01900</name>
</gene>
<dbReference type="InterPro" id="IPR014464">
    <property type="entry name" value="CvfB_fam"/>
</dbReference>
<dbReference type="RefSeq" id="WP_213123061.1">
    <property type="nucleotide sequence ID" value="NZ_JAGYPG010000001.1"/>
</dbReference>
<evidence type="ECO:0000256" key="1">
    <source>
        <dbReference type="PIRNR" id="PIRNR012524"/>
    </source>
</evidence>
<comment type="caution">
    <text evidence="3">The sequence shown here is derived from an EMBL/GenBank/DDBJ whole genome shotgun (WGS) entry which is preliminary data.</text>
</comment>
<dbReference type="SMART" id="SM00316">
    <property type="entry name" value="S1"/>
    <property type="match status" value="3"/>
</dbReference>
<feature type="domain" description="S1 motif" evidence="2">
    <location>
        <begin position="151"/>
        <end position="211"/>
    </location>
</feature>
<comment type="similarity">
    <text evidence="1">Belongs to the CvfB family.</text>
</comment>
<dbReference type="PROSITE" id="PS50126">
    <property type="entry name" value="S1"/>
    <property type="match status" value="1"/>
</dbReference>